<evidence type="ECO:0000313" key="4">
    <source>
        <dbReference type="Proteomes" id="UP000029641"/>
    </source>
</evidence>
<evidence type="ECO:0000313" key="3">
    <source>
        <dbReference type="EMBL" id="GAL91114.1"/>
    </source>
</evidence>
<dbReference type="Proteomes" id="UP000030184">
    <property type="component" value="Unassembled WGS sequence"/>
</dbReference>
<evidence type="ECO:0000313" key="1">
    <source>
        <dbReference type="EMBL" id="GAL68121.1"/>
    </source>
</evidence>
<dbReference type="EMBL" id="BBNY01000095">
    <property type="protein sequence ID" value="GAL91114.1"/>
    <property type="molecule type" value="Genomic_DNA"/>
</dbReference>
<dbReference type="OrthoDB" id="1163349at2"/>
<evidence type="ECO:0000313" key="2">
    <source>
        <dbReference type="EMBL" id="GAL71729.1"/>
    </source>
</evidence>
<dbReference type="RefSeq" id="WP_042244981.1">
    <property type="nucleotide sequence ID" value="NZ_BBNR01000016.1"/>
</dbReference>
<keyword evidence="5" id="KW-1185">Reference proteome</keyword>
<sequence length="124" mass="14442">MIYSDKEKYSSILENSIDYLENRGFENLKADIDGYETPKSYTKKGSDIAITPDIVATKEGRKYFFDISLKSEKPKLLKSKWLFLNALSNLKSHRFKLITTRGHIQFSKDMLEDINLSDKKLIRI</sequence>
<proteinExistence type="predicted"/>
<dbReference type="Proteomes" id="UP000029646">
    <property type="component" value="Unassembled WGS sequence"/>
</dbReference>
<gene>
    <name evidence="1" type="ORF">JCM19301_1218</name>
    <name evidence="2" type="ORF">JCM19302_1879</name>
    <name evidence="3" type="ORF">JCM19538_2728</name>
</gene>
<comment type="caution">
    <text evidence="1">The sequence shown here is derived from an EMBL/GenBank/DDBJ whole genome shotgun (WGS) entry which is preliminary data.</text>
</comment>
<organism evidence="1 4">
    <name type="scientific">Jejuia pallidilutea</name>
    <dbReference type="NCBI Taxonomy" id="504487"/>
    <lineage>
        <taxon>Bacteria</taxon>
        <taxon>Pseudomonadati</taxon>
        <taxon>Bacteroidota</taxon>
        <taxon>Flavobacteriia</taxon>
        <taxon>Flavobacteriales</taxon>
        <taxon>Flavobacteriaceae</taxon>
        <taxon>Jejuia</taxon>
    </lineage>
</organism>
<dbReference type="EMBL" id="BBNR01000016">
    <property type="protein sequence ID" value="GAL68121.1"/>
    <property type="molecule type" value="Genomic_DNA"/>
</dbReference>
<dbReference type="Proteomes" id="UP000029641">
    <property type="component" value="Unassembled WGS sequence"/>
</dbReference>
<protein>
    <submittedName>
        <fullName evidence="1">Uncharacterized protein</fullName>
    </submittedName>
</protein>
<dbReference type="AlphaFoldDB" id="A0A090VTS9"/>
<dbReference type="STRING" id="504487.JCM19538_2728"/>
<dbReference type="EMBL" id="BBNS01000015">
    <property type="protein sequence ID" value="GAL71729.1"/>
    <property type="molecule type" value="Genomic_DNA"/>
</dbReference>
<reference evidence="5" key="1">
    <citation type="journal article" date="2014" name="Genome Announc.">
        <title>Draft Genome Sequence of Marine Flavobacterium Jejuia pallidilutea Strain 11shimoA1 and Pigmentation Mutants.</title>
        <authorList>
            <person name="Takatani N."/>
            <person name="Nakanishi M."/>
            <person name="Meirelles P."/>
            <person name="Mino S."/>
            <person name="Suda W."/>
            <person name="Oshima K."/>
            <person name="Hattori M."/>
            <person name="Ohkuma M."/>
            <person name="Hosokawa M."/>
            <person name="Miyashita K."/>
            <person name="Thompson F.L."/>
            <person name="Niwa A."/>
            <person name="Sawabe T."/>
            <person name="Sawabe T."/>
        </authorList>
    </citation>
    <scope>NUCLEOTIDE SEQUENCE [LARGE SCALE GENOMIC DNA]</scope>
    <source>
        <strain evidence="5">JCM 19538</strain>
    </source>
</reference>
<name>A0A090VTS9_9FLAO</name>
<dbReference type="eggNOG" id="ENOG5031CKD">
    <property type="taxonomic scope" value="Bacteria"/>
</dbReference>
<evidence type="ECO:0000313" key="5">
    <source>
        <dbReference type="Proteomes" id="UP000030184"/>
    </source>
</evidence>
<accession>A0A090VTS9</accession>